<sequence>MNGAFGAGKTTLAQRLVANDPRLLLFDAELPGFMLREIVAVPPSGDFQDLRVWRRSVVDTAVALLQEYGRPLVVPMTVVTRSYLEEIFDGLRDRGVSVDHFFVDVPGEVLRKQIMDQVVWPDDQVRDAQVRSWRLEQVQRCCAAVESMPTGTVVLDGRLSVTELAERVTAALA</sequence>
<dbReference type="InterPro" id="IPR027417">
    <property type="entry name" value="P-loop_NTPase"/>
</dbReference>
<keyword evidence="2" id="KW-1185">Reference proteome</keyword>
<dbReference type="RefSeq" id="WP_203149450.1">
    <property type="nucleotide sequence ID" value="NZ_JAEVHL010000080.1"/>
</dbReference>
<protein>
    <submittedName>
        <fullName evidence="1">AAA family ATPase</fullName>
    </submittedName>
</protein>
<dbReference type="Pfam" id="PF13671">
    <property type="entry name" value="AAA_33"/>
    <property type="match status" value="1"/>
</dbReference>
<organism evidence="1 2">
    <name type="scientific">Micromonospora tarensis</name>
    <dbReference type="NCBI Taxonomy" id="2806100"/>
    <lineage>
        <taxon>Bacteria</taxon>
        <taxon>Bacillati</taxon>
        <taxon>Actinomycetota</taxon>
        <taxon>Actinomycetes</taxon>
        <taxon>Micromonosporales</taxon>
        <taxon>Micromonosporaceae</taxon>
        <taxon>Micromonospora</taxon>
    </lineage>
</organism>
<dbReference type="EMBL" id="JAEVHL010000080">
    <property type="protein sequence ID" value="MBM0277002.1"/>
    <property type="molecule type" value="Genomic_DNA"/>
</dbReference>
<evidence type="ECO:0000313" key="2">
    <source>
        <dbReference type="Proteomes" id="UP000622245"/>
    </source>
</evidence>
<comment type="caution">
    <text evidence="1">The sequence shown here is derived from an EMBL/GenBank/DDBJ whole genome shotgun (WGS) entry which is preliminary data.</text>
</comment>
<reference evidence="1 2" key="1">
    <citation type="submission" date="2021-01" db="EMBL/GenBank/DDBJ databases">
        <title>Draft genome sequence of Micromonospora sp. strain STR1s_6.</title>
        <authorList>
            <person name="Karlyshev A."/>
            <person name="Jawad R."/>
        </authorList>
    </citation>
    <scope>NUCLEOTIDE SEQUENCE [LARGE SCALE GENOMIC DNA]</scope>
    <source>
        <strain evidence="1 2">STR1S-6</strain>
    </source>
</reference>
<dbReference type="Proteomes" id="UP000622245">
    <property type="component" value="Unassembled WGS sequence"/>
</dbReference>
<accession>A0ABS1YI07</accession>
<proteinExistence type="predicted"/>
<dbReference type="SUPFAM" id="SSF52540">
    <property type="entry name" value="P-loop containing nucleoside triphosphate hydrolases"/>
    <property type="match status" value="1"/>
</dbReference>
<dbReference type="Gene3D" id="3.40.50.300">
    <property type="entry name" value="P-loop containing nucleotide triphosphate hydrolases"/>
    <property type="match status" value="1"/>
</dbReference>
<name>A0ABS1YI07_9ACTN</name>
<gene>
    <name evidence="1" type="ORF">JM949_17155</name>
</gene>
<evidence type="ECO:0000313" key="1">
    <source>
        <dbReference type="EMBL" id="MBM0277002.1"/>
    </source>
</evidence>